<sequence>MSGDGGRRPGSGRSWTWWVRVDDRGMFFPERAPGDRPVDGGTRRGWSGQWM</sequence>
<keyword evidence="3" id="KW-1185">Reference proteome</keyword>
<evidence type="ECO:0000313" key="3">
    <source>
        <dbReference type="Proteomes" id="UP001589575"/>
    </source>
</evidence>
<organism evidence="2 3">
    <name type="scientific">Citricoccus parietis</name>
    <dbReference type="NCBI Taxonomy" id="592307"/>
    <lineage>
        <taxon>Bacteria</taxon>
        <taxon>Bacillati</taxon>
        <taxon>Actinomycetota</taxon>
        <taxon>Actinomycetes</taxon>
        <taxon>Micrococcales</taxon>
        <taxon>Micrococcaceae</taxon>
        <taxon>Citricoccus</taxon>
    </lineage>
</organism>
<feature type="compositionally biased region" description="Basic and acidic residues" evidence="1">
    <location>
        <begin position="32"/>
        <end position="42"/>
    </location>
</feature>
<reference evidence="2 3" key="1">
    <citation type="submission" date="2024-09" db="EMBL/GenBank/DDBJ databases">
        <authorList>
            <person name="Sun Q."/>
            <person name="Mori K."/>
        </authorList>
    </citation>
    <scope>NUCLEOTIDE SEQUENCE [LARGE SCALE GENOMIC DNA]</scope>
    <source>
        <strain evidence="2 3">CCM 7609</strain>
    </source>
</reference>
<evidence type="ECO:0000313" key="2">
    <source>
        <dbReference type="EMBL" id="MFB9075565.1"/>
    </source>
</evidence>
<feature type="region of interest" description="Disordered" evidence="1">
    <location>
        <begin position="28"/>
        <end position="51"/>
    </location>
</feature>
<dbReference type="EMBL" id="JBHMFI010000023">
    <property type="protein sequence ID" value="MFB9075565.1"/>
    <property type="molecule type" value="Genomic_DNA"/>
</dbReference>
<accession>A0ABV5G9F0</accession>
<proteinExistence type="predicted"/>
<evidence type="ECO:0000256" key="1">
    <source>
        <dbReference type="SAM" id="MobiDB-lite"/>
    </source>
</evidence>
<dbReference type="Proteomes" id="UP001589575">
    <property type="component" value="Unassembled WGS sequence"/>
</dbReference>
<gene>
    <name evidence="2" type="ORF">ACFFX0_32135</name>
</gene>
<protein>
    <submittedName>
        <fullName evidence="2">Uncharacterized protein</fullName>
    </submittedName>
</protein>
<comment type="caution">
    <text evidence="2">The sequence shown here is derived from an EMBL/GenBank/DDBJ whole genome shotgun (WGS) entry which is preliminary data.</text>
</comment>
<name>A0ABV5G9F0_9MICC</name>